<reference evidence="2" key="1">
    <citation type="submission" date="2021-12" db="EMBL/GenBank/DDBJ databases">
        <title>Comparative genomics, transcriptomics and evolutionary studies reveal genomic signatures of adaptation to plant cell wall in hemibiotrophic fungi.</title>
        <authorList>
            <consortium name="DOE Joint Genome Institute"/>
            <person name="Baroncelli R."/>
            <person name="Diaz J.F."/>
            <person name="Benocci T."/>
            <person name="Peng M."/>
            <person name="Battaglia E."/>
            <person name="Haridas S."/>
            <person name="Andreopoulos W."/>
            <person name="Labutti K."/>
            <person name="Pangilinan J."/>
            <person name="Floch G.L."/>
            <person name="Makela M.R."/>
            <person name="Henrissat B."/>
            <person name="Grigoriev I.V."/>
            <person name="Crouch J.A."/>
            <person name="De Vries R.P."/>
            <person name="Sukno S.A."/>
            <person name="Thon M.R."/>
        </authorList>
    </citation>
    <scope>NUCLEOTIDE SEQUENCE</scope>
    <source>
        <strain evidence="2">CBS 112980</strain>
    </source>
</reference>
<organism evidence="2 3">
    <name type="scientific">Glomerella acutata</name>
    <name type="common">Colletotrichum acutatum</name>
    <dbReference type="NCBI Taxonomy" id="27357"/>
    <lineage>
        <taxon>Eukaryota</taxon>
        <taxon>Fungi</taxon>
        <taxon>Dikarya</taxon>
        <taxon>Ascomycota</taxon>
        <taxon>Pezizomycotina</taxon>
        <taxon>Sordariomycetes</taxon>
        <taxon>Hypocreomycetidae</taxon>
        <taxon>Glomerellales</taxon>
        <taxon>Glomerellaceae</taxon>
        <taxon>Colletotrichum</taxon>
        <taxon>Colletotrichum acutatum species complex</taxon>
    </lineage>
</organism>
<gene>
    <name evidence="2" type="ORF">BDZ83DRAFT_590358</name>
</gene>
<feature type="compositionally biased region" description="Polar residues" evidence="1">
    <location>
        <begin position="436"/>
        <end position="456"/>
    </location>
</feature>
<evidence type="ECO:0000313" key="2">
    <source>
        <dbReference type="EMBL" id="KAK1711974.1"/>
    </source>
</evidence>
<dbReference type="EMBL" id="JAHMHS010000152">
    <property type="protein sequence ID" value="KAK1711974.1"/>
    <property type="molecule type" value="Genomic_DNA"/>
</dbReference>
<feature type="region of interest" description="Disordered" evidence="1">
    <location>
        <begin position="194"/>
        <end position="217"/>
    </location>
</feature>
<proteinExistence type="predicted"/>
<feature type="compositionally biased region" description="Polar residues" evidence="1">
    <location>
        <begin position="470"/>
        <end position="481"/>
    </location>
</feature>
<protein>
    <submittedName>
        <fullName evidence="2">Uncharacterized protein</fullName>
    </submittedName>
</protein>
<evidence type="ECO:0000313" key="3">
    <source>
        <dbReference type="Proteomes" id="UP001244207"/>
    </source>
</evidence>
<name>A0AAD8UD02_GLOAC</name>
<dbReference type="Proteomes" id="UP001244207">
    <property type="component" value="Unassembled WGS sequence"/>
</dbReference>
<dbReference type="RefSeq" id="XP_060359298.1">
    <property type="nucleotide sequence ID" value="XM_060506328.1"/>
</dbReference>
<keyword evidence="3" id="KW-1185">Reference proteome</keyword>
<dbReference type="GeneID" id="85390227"/>
<feature type="region of interest" description="Disordered" evidence="1">
    <location>
        <begin position="435"/>
        <end position="459"/>
    </location>
</feature>
<feature type="region of interest" description="Disordered" evidence="1">
    <location>
        <begin position="470"/>
        <end position="489"/>
    </location>
</feature>
<comment type="caution">
    <text evidence="2">The sequence shown here is derived from an EMBL/GenBank/DDBJ whole genome shotgun (WGS) entry which is preliminary data.</text>
</comment>
<dbReference type="AlphaFoldDB" id="A0AAD8UD02"/>
<accession>A0AAD8UD02</accession>
<evidence type="ECO:0000256" key="1">
    <source>
        <dbReference type="SAM" id="MobiDB-lite"/>
    </source>
</evidence>
<sequence length="489" mass="55250">MSDFKPGMSVREKLMLGIRTGLQLRDEYRAKVEKDPARLQHEFRDDIMALGGIDMTDRAIALPKSLRQNEVVSAAEAEKRRLGFTSTGIILPDKGPDYGDEWWNMYNAYIRARSMFVKGASRRLTAVVRSYNKTIHIIPGVIARRRADQIMNIEWQPNYHGMSMNMSFSAFQARSMELNGYRRRSIQYLHFQRDNNSQKSFPGPPLGADTGDDDSTSLTTEMFFEGGRKHNLSLVDLDITDINGVRRRWLCIEISKPLAQVDGPAPTELTPMPQSFIKIAVPGDSILVVVDPSKPVPIMEEQPEKMEPPQLGDFDKLTIGKADPGLDDVKMRLKISGNGMPIFVTGSKKGHMPDDCSLDDFLCAPDVIGLPWKETDRRVSKNTLLLRKAEFWDRFNLAAVADKVRWSSLQDAMARDECIVDITFKGGWQEVAPVAQASQSRWTPSQHEPSQSQHNIRPQGLNKRLYNRHQGNAAPSKSSGLRNEVHWQD</sequence>